<evidence type="ECO:0000313" key="2">
    <source>
        <dbReference type="Proteomes" id="UP000219994"/>
    </source>
</evidence>
<dbReference type="AlphaFoldDB" id="A0A2A6FP77"/>
<proteinExistence type="predicted"/>
<comment type="caution">
    <text evidence="1">The sequence shown here is derived from an EMBL/GenBank/DDBJ whole genome shotgun (WGS) entry which is preliminary data.</text>
</comment>
<accession>A0A2A6FP77</accession>
<dbReference type="Proteomes" id="UP000219994">
    <property type="component" value="Unassembled WGS sequence"/>
</dbReference>
<evidence type="ECO:0000313" key="1">
    <source>
        <dbReference type="EMBL" id="PDQ34487.1"/>
    </source>
</evidence>
<dbReference type="EMBL" id="NAEP01000052">
    <property type="protein sequence ID" value="PDQ34487.1"/>
    <property type="molecule type" value="Genomic_DNA"/>
</dbReference>
<sequence length="115" mass="12731">MTISHRSFASQAFADGIVSEQEVTEAKKIDQECYSAAGLDASWDIYGRETVEGANMTSNEPPSAKCSFADGGVMVMYYQMLLNPRNEYEVELRAAALTPLREHFSTDLVERLTGI</sequence>
<name>A0A2A6FP77_9MICO</name>
<organism evidence="1 2">
    <name type="scientific">Candidatus Lumbricidiphila eiseniae</name>
    <dbReference type="NCBI Taxonomy" id="1969409"/>
    <lineage>
        <taxon>Bacteria</taxon>
        <taxon>Bacillati</taxon>
        <taxon>Actinomycetota</taxon>
        <taxon>Actinomycetes</taxon>
        <taxon>Micrococcales</taxon>
        <taxon>Microbacteriaceae</taxon>
        <taxon>Candidatus Lumbricidiphila</taxon>
    </lineage>
</organism>
<protein>
    <submittedName>
        <fullName evidence="1">Uncharacterized protein</fullName>
    </submittedName>
</protein>
<gene>
    <name evidence="1" type="ORF">B5766_11210</name>
</gene>
<reference evidence="2" key="1">
    <citation type="submission" date="2017-03" db="EMBL/GenBank/DDBJ databases">
        <authorList>
            <person name="Lund M.B."/>
        </authorList>
    </citation>
    <scope>NUCLEOTIDE SEQUENCE [LARGE SCALE GENOMIC DNA]</scope>
</reference>